<keyword evidence="6" id="KW-0378">Hydrolase</keyword>
<dbReference type="PANTHER" id="PTHR37984:SF5">
    <property type="entry name" value="PROTEIN NYNRIN-LIKE"/>
    <property type="match status" value="1"/>
</dbReference>
<keyword evidence="10" id="KW-1185">Reference proteome</keyword>
<evidence type="ECO:0000259" key="9">
    <source>
        <dbReference type="PROSITE" id="PS50994"/>
    </source>
</evidence>
<protein>
    <recommendedName>
        <fullName evidence="1">RNA-directed DNA polymerase</fullName>
        <ecNumber evidence="1">2.7.7.49</ecNumber>
    </recommendedName>
</protein>
<dbReference type="GeneID" id="108011918"/>
<dbReference type="Pfam" id="PF17921">
    <property type="entry name" value="Integrase_H2C2"/>
    <property type="match status" value="1"/>
</dbReference>
<evidence type="ECO:0000256" key="6">
    <source>
        <dbReference type="ARBA" id="ARBA00022801"/>
    </source>
</evidence>
<dbReference type="InterPro" id="IPR041588">
    <property type="entry name" value="Integrase_H2C2"/>
</dbReference>
<keyword evidence="7" id="KW-0695">RNA-directed DNA polymerase</keyword>
<dbReference type="InterPro" id="IPR012337">
    <property type="entry name" value="RNaseH-like_sf"/>
</dbReference>
<dbReference type="InterPro" id="IPR001584">
    <property type="entry name" value="Integrase_cat-core"/>
</dbReference>
<evidence type="ECO:0000313" key="10">
    <source>
        <dbReference type="Proteomes" id="UP001652628"/>
    </source>
</evidence>
<dbReference type="RefSeq" id="XP_070852964.1">
    <property type="nucleotide sequence ID" value="XM_070996863.1"/>
</dbReference>
<evidence type="ECO:0000256" key="3">
    <source>
        <dbReference type="ARBA" id="ARBA00022695"/>
    </source>
</evidence>
<feature type="domain" description="Integrase catalytic" evidence="9">
    <location>
        <begin position="751"/>
        <end position="910"/>
    </location>
</feature>
<dbReference type="Proteomes" id="UP001652628">
    <property type="component" value="Chromosome 3"/>
</dbReference>
<dbReference type="CDD" id="cd09274">
    <property type="entry name" value="RNase_HI_RT_Ty3"/>
    <property type="match status" value="1"/>
</dbReference>
<name>A0ABM4TSL7_DROSZ</name>
<dbReference type="InterPro" id="IPR041373">
    <property type="entry name" value="RT_RNaseH"/>
</dbReference>
<gene>
    <name evidence="11" type="primary">LOC108011918</name>
</gene>
<dbReference type="Gene3D" id="3.10.10.10">
    <property type="entry name" value="HIV Type 1 Reverse Transcriptase, subunit A, domain 1"/>
    <property type="match status" value="1"/>
</dbReference>
<dbReference type="InterPro" id="IPR000477">
    <property type="entry name" value="RT_dom"/>
</dbReference>
<evidence type="ECO:0000259" key="8">
    <source>
        <dbReference type="PROSITE" id="PS50878"/>
    </source>
</evidence>
<keyword evidence="4" id="KW-0540">Nuclease</keyword>
<keyword evidence="3" id="KW-0548">Nucleotidyltransferase</keyword>
<organism evidence="10 11">
    <name type="scientific">Drosophila suzukii</name>
    <name type="common">Spotted-wing drosophila fruit fly</name>
    <dbReference type="NCBI Taxonomy" id="28584"/>
    <lineage>
        <taxon>Eukaryota</taxon>
        <taxon>Metazoa</taxon>
        <taxon>Ecdysozoa</taxon>
        <taxon>Arthropoda</taxon>
        <taxon>Hexapoda</taxon>
        <taxon>Insecta</taxon>
        <taxon>Pterygota</taxon>
        <taxon>Neoptera</taxon>
        <taxon>Endopterygota</taxon>
        <taxon>Diptera</taxon>
        <taxon>Brachycera</taxon>
        <taxon>Muscomorpha</taxon>
        <taxon>Ephydroidea</taxon>
        <taxon>Drosophilidae</taxon>
        <taxon>Drosophila</taxon>
        <taxon>Sophophora</taxon>
    </lineage>
</organism>
<dbReference type="InterPro" id="IPR036397">
    <property type="entry name" value="RNaseH_sf"/>
</dbReference>
<evidence type="ECO:0000256" key="7">
    <source>
        <dbReference type="ARBA" id="ARBA00022918"/>
    </source>
</evidence>
<feature type="domain" description="Reverse transcriptase" evidence="8">
    <location>
        <begin position="159"/>
        <end position="344"/>
    </location>
</feature>
<dbReference type="InterPro" id="IPR050951">
    <property type="entry name" value="Retrovirus_Pol_polyprotein"/>
</dbReference>
<dbReference type="InterPro" id="IPR043128">
    <property type="entry name" value="Rev_trsase/Diguanyl_cyclase"/>
</dbReference>
<dbReference type="Pfam" id="PF00078">
    <property type="entry name" value="RVT_1"/>
    <property type="match status" value="1"/>
</dbReference>
<dbReference type="Gene3D" id="3.30.70.270">
    <property type="match status" value="2"/>
</dbReference>
<evidence type="ECO:0000313" key="11">
    <source>
        <dbReference type="RefSeq" id="XP_070852964.1"/>
    </source>
</evidence>
<accession>A0ABM4TSL7</accession>
<dbReference type="SUPFAM" id="SSF56672">
    <property type="entry name" value="DNA/RNA polymerases"/>
    <property type="match status" value="1"/>
</dbReference>
<proteinExistence type="predicted"/>
<dbReference type="Gene3D" id="3.30.420.10">
    <property type="entry name" value="Ribonuclease H-like superfamily/Ribonuclease H"/>
    <property type="match status" value="2"/>
</dbReference>
<evidence type="ECO:0000256" key="2">
    <source>
        <dbReference type="ARBA" id="ARBA00022679"/>
    </source>
</evidence>
<evidence type="ECO:0000256" key="1">
    <source>
        <dbReference type="ARBA" id="ARBA00012493"/>
    </source>
</evidence>
<dbReference type="PROSITE" id="PS50878">
    <property type="entry name" value="RT_POL"/>
    <property type="match status" value="1"/>
</dbReference>
<evidence type="ECO:0000256" key="5">
    <source>
        <dbReference type="ARBA" id="ARBA00022759"/>
    </source>
</evidence>
<keyword evidence="5" id="KW-0255">Endonuclease</keyword>
<reference evidence="11" key="1">
    <citation type="submission" date="2025-08" db="UniProtKB">
        <authorList>
            <consortium name="RefSeq"/>
        </authorList>
    </citation>
    <scope>IDENTIFICATION</scope>
</reference>
<dbReference type="Pfam" id="PF17917">
    <property type="entry name" value="RT_RNaseH"/>
    <property type="match status" value="1"/>
</dbReference>
<dbReference type="EC" id="2.7.7.49" evidence="1"/>
<dbReference type="CDD" id="cd01647">
    <property type="entry name" value="RT_LTR"/>
    <property type="match status" value="1"/>
</dbReference>
<keyword evidence="2" id="KW-0808">Transferase</keyword>
<evidence type="ECO:0000256" key="4">
    <source>
        <dbReference type="ARBA" id="ARBA00022722"/>
    </source>
</evidence>
<sequence length="989" mass="112377">MPVETPFTVSSIHGSSDVKYKCIMRIFGLDVPFFLLDTLSTFDAIIGFDSLTRAGVALNLGSSVIKYANVTEKLKFFDCQNVNFTKIDDIVVPSSAKAEFKRTILKRIKVFSTSNEALTFNTSVIATIRTTSDEPVYSKLYPYPMGAADFVNNEIKELLQNGIIRPSRSPYNSPAWVVDKKGTDDNGSRKKRLVIYFRKLNERTVADRYPMPSIPMILANLGKAKFFTTLDLKSGYHQIYLAEKDREKTSFSVNGGKYEFCRLPFGLKNAGSIFQRAIDDVLREEIGKICYVYVDDVIIFSENETEHVKHIDTVLKRLLDANMRVAREKTKFFKESVEFLGFIVTRGGTKTDPEKVRAIKEFPEPKNLFSLRSFLGLASYYRSFVKNFASIARPLTAILKGENGTVSKNMSKKVALRFNETQRNAFDHLRNILASEDVILTYPDFKSPFDLTTDASASGIGAVLSQNKRPITMISRTLKDCELNYATNERELLAIVWAIGKLQNYLYGNNEVRIFTDHQPLTYAVSDKNTNAKIKRWKAFIDENNGKVFYTPGKQNLVADALSRQPLNNLEAEAQSDAATVHSELSLSYTIDTTDKPLNCFRNQIILEEADHPRRRDFIVFGNRTRHIINFNNKDLLVESVKEIINANVVNAIHCDLPTLARIQHALRQEFPATKFWHCKTFVSDITNANEQLEITNTEHNRAHRAAQENAKQILRDYYFPNMSKLASEVVANCKVCNKAKYDRHPKKQELGTTPIPSYVGEMLHIDIFSTDKKIFLTCIDKFSKFAIVQPLISRAIIDVRAPILQLVNFYSNTKTIYCDNEASFNSETITSLLKNQYSIDVVNAPPLHSSSNGQVERFHSTLAEIARCLKIDKKIEDTVELILRSTIEYNRSLHSVTESRPIEVVHASSDEMKLAIKAKIDKAQQSNLDRVNPSRQNRVFEVGERVHLRNNKRLGNKLTPLYSEERVEADLGTSVLIKGRVVHKDNIR</sequence>
<dbReference type="PROSITE" id="PS50994">
    <property type="entry name" value="INTEGRASE"/>
    <property type="match status" value="1"/>
</dbReference>
<dbReference type="PANTHER" id="PTHR37984">
    <property type="entry name" value="PROTEIN CBG26694"/>
    <property type="match status" value="1"/>
</dbReference>
<dbReference type="InterPro" id="IPR043502">
    <property type="entry name" value="DNA/RNA_pol_sf"/>
</dbReference>
<dbReference type="SUPFAM" id="SSF53098">
    <property type="entry name" value="Ribonuclease H-like"/>
    <property type="match status" value="1"/>
</dbReference>